<dbReference type="RefSeq" id="XP_007773134.1">
    <property type="nucleotide sequence ID" value="XM_007774944.1"/>
</dbReference>
<dbReference type="AlphaFoldDB" id="A0A5M3MC34"/>
<dbReference type="KEGG" id="cput:CONPUDRAFT_157960"/>
<dbReference type="OrthoDB" id="2758165at2759"/>
<evidence type="ECO:0000313" key="3">
    <source>
        <dbReference type="Proteomes" id="UP000053558"/>
    </source>
</evidence>
<dbReference type="EMBL" id="JH711585">
    <property type="protein sequence ID" value="EIW76802.1"/>
    <property type="molecule type" value="Genomic_DNA"/>
</dbReference>
<dbReference type="Proteomes" id="UP000053558">
    <property type="component" value="Unassembled WGS sequence"/>
</dbReference>
<sequence>MSDSLSEHAAADLLARFEMIMVACSAAREQSEAAERTCIPVACDHVWDGLVSSFLHGSPSNMRYLPTVALPRSALTDRRKDPGWLASARFTISQYTVYGHGTTSEDGFEGVLDLVANDPVEAICDVVSTISIPDFVSSGSSVALRHAAERFCLFPREPDQATARARGGTAYYHGICDLPSEHSELAYAYDLFYANVRSAGLSLEIPDSLDIGVLSAPPTVCRLSYQWPDGKLQKYQVGHPPPLAPDHTGESERPGAQNLTTAEQSLALELPLLLVNHTPPEKILAYVGSHKHRMTATAAATFFGAVGLIDIPVFSLVTDGCRVVLTCAWAEKFGSFQRIKIAERNGILFDLRNPLSAFHFATFLVRLKHEYGQKLRERFDDRALAHLRERLEQGEWETRWTMSHYVAEQSDGDGDTSRSP</sequence>
<name>A0A5M3MC34_CONPW</name>
<proteinExistence type="predicted"/>
<evidence type="ECO:0000256" key="1">
    <source>
        <dbReference type="SAM" id="MobiDB-lite"/>
    </source>
</evidence>
<keyword evidence="3" id="KW-1185">Reference proteome</keyword>
<accession>A0A5M3MC34</accession>
<evidence type="ECO:0000313" key="2">
    <source>
        <dbReference type="EMBL" id="EIW76802.1"/>
    </source>
</evidence>
<organism evidence="2 3">
    <name type="scientific">Coniophora puteana (strain RWD-64-598)</name>
    <name type="common">Brown rot fungus</name>
    <dbReference type="NCBI Taxonomy" id="741705"/>
    <lineage>
        <taxon>Eukaryota</taxon>
        <taxon>Fungi</taxon>
        <taxon>Dikarya</taxon>
        <taxon>Basidiomycota</taxon>
        <taxon>Agaricomycotina</taxon>
        <taxon>Agaricomycetes</taxon>
        <taxon>Agaricomycetidae</taxon>
        <taxon>Boletales</taxon>
        <taxon>Coniophorineae</taxon>
        <taxon>Coniophoraceae</taxon>
        <taxon>Coniophora</taxon>
    </lineage>
</organism>
<reference evidence="3" key="1">
    <citation type="journal article" date="2012" name="Science">
        <title>The Paleozoic origin of enzymatic lignin decomposition reconstructed from 31 fungal genomes.</title>
        <authorList>
            <person name="Floudas D."/>
            <person name="Binder M."/>
            <person name="Riley R."/>
            <person name="Barry K."/>
            <person name="Blanchette R.A."/>
            <person name="Henrissat B."/>
            <person name="Martinez A.T."/>
            <person name="Otillar R."/>
            <person name="Spatafora J.W."/>
            <person name="Yadav J.S."/>
            <person name="Aerts A."/>
            <person name="Benoit I."/>
            <person name="Boyd A."/>
            <person name="Carlson A."/>
            <person name="Copeland A."/>
            <person name="Coutinho P.M."/>
            <person name="de Vries R.P."/>
            <person name="Ferreira P."/>
            <person name="Findley K."/>
            <person name="Foster B."/>
            <person name="Gaskell J."/>
            <person name="Glotzer D."/>
            <person name="Gorecki P."/>
            <person name="Heitman J."/>
            <person name="Hesse C."/>
            <person name="Hori C."/>
            <person name="Igarashi K."/>
            <person name="Jurgens J.A."/>
            <person name="Kallen N."/>
            <person name="Kersten P."/>
            <person name="Kohler A."/>
            <person name="Kuees U."/>
            <person name="Kumar T.K.A."/>
            <person name="Kuo A."/>
            <person name="LaButti K."/>
            <person name="Larrondo L.F."/>
            <person name="Lindquist E."/>
            <person name="Ling A."/>
            <person name="Lombard V."/>
            <person name="Lucas S."/>
            <person name="Lundell T."/>
            <person name="Martin R."/>
            <person name="McLaughlin D.J."/>
            <person name="Morgenstern I."/>
            <person name="Morin E."/>
            <person name="Murat C."/>
            <person name="Nagy L.G."/>
            <person name="Nolan M."/>
            <person name="Ohm R.A."/>
            <person name="Patyshakuliyeva A."/>
            <person name="Rokas A."/>
            <person name="Ruiz-Duenas F.J."/>
            <person name="Sabat G."/>
            <person name="Salamov A."/>
            <person name="Samejima M."/>
            <person name="Schmutz J."/>
            <person name="Slot J.C."/>
            <person name="St John F."/>
            <person name="Stenlid J."/>
            <person name="Sun H."/>
            <person name="Sun S."/>
            <person name="Syed K."/>
            <person name="Tsang A."/>
            <person name="Wiebenga A."/>
            <person name="Young D."/>
            <person name="Pisabarro A."/>
            <person name="Eastwood D.C."/>
            <person name="Martin F."/>
            <person name="Cullen D."/>
            <person name="Grigoriev I.V."/>
            <person name="Hibbett D.S."/>
        </authorList>
    </citation>
    <scope>NUCLEOTIDE SEQUENCE [LARGE SCALE GENOMIC DNA]</scope>
    <source>
        <strain evidence="3">RWD-64-598 SS2</strain>
    </source>
</reference>
<dbReference type="GeneID" id="19203844"/>
<feature type="region of interest" description="Disordered" evidence="1">
    <location>
        <begin position="236"/>
        <end position="255"/>
    </location>
</feature>
<protein>
    <submittedName>
        <fullName evidence="2">Uncharacterized protein</fullName>
    </submittedName>
</protein>
<gene>
    <name evidence="2" type="ORF">CONPUDRAFT_157960</name>
</gene>
<comment type="caution">
    <text evidence="2">The sequence shown here is derived from an EMBL/GenBank/DDBJ whole genome shotgun (WGS) entry which is preliminary data.</text>
</comment>